<dbReference type="Pfam" id="PF13692">
    <property type="entry name" value="Glyco_trans_1_4"/>
    <property type="match status" value="1"/>
</dbReference>
<dbReference type="InterPro" id="IPR028098">
    <property type="entry name" value="Glyco_trans_4-like_N"/>
</dbReference>
<feature type="domain" description="Glycosyltransferase subfamily 4-like N-terminal" evidence="3">
    <location>
        <begin position="23"/>
        <end position="165"/>
    </location>
</feature>
<evidence type="ECO:0000313" key="4">
    <source>
        <dbReference type="EMBL" id="MDO8106805.1"/>
    </source>
</evidence>
<accession>A0ABT9D7H1</accession>
<dbReference type="PANTHER" id="PTHR12526">
    <property type="entry name" value="GLYCOSYLTRANSFERASE"/>
    <property type="match status" value="1"/>
</dbReference>
<dbReference type="Gene3D" id="3.40.50.2000">
    <property type="entry name" value="Glycogen Phosphorylase B"/>
    <property type="match status" value="2"/>
</dbReference>
<dbReference type="Proteomes" id="UP001232536">
    <property type="component" value="Unassembled WGS sequence"/>
</dbReference>
<evidence type="ECO:0000259" key="3">
    <source>
        <dbReference type="Pfam" id="PF13579"/>
    </source>
</evidence>
<sequence length="379" mass="42068">MVRRRRQPSVALVGTRGVPARYGGFETCVEEVGRRLVDLGHEVVVYSRGDGPREHLGMRCVRLPALRHRVLETLSHTALSVAHLLVHRADAVIVFNAANAPLLPLLRLARLPVATHVDGLEWQRAKWGRAGRSYYRRAERWAVRWSDALIADARGIQDYYLTRFGAQTVLLAYGAPVVARRTDRLGELGLEADGYHLVVARFEPENHVDVIVRGYVRSDARLPLVVVGSAPYADQYIRQVHDLADERVRFLGSLWDQELLDQLYAGARTYLDGHSVGGTNPSLLRAMGAGAPTVAWDVVFNREVLGAAGLWFASPGDVAARVHEAEQDARAWHERGTAARVRAGDYDWDDVARGYSALARRLAARSRGVAARDRTGGRR</sequence>
<organism evidence="4 5">
    <name type="scientific">Actinotalea lenta</name>
    <dbReference type="NCBI Taxonomy" id="3064654"/>
    <lineage>
        <taxon>Bacteria</taxon>
        <taxon>Bacillati</taxon>
        <taxon>Actinomycetota</taxon>
        <taxon>Actinomycetes</taxon>
        <taxon>Micrococcales</taxon>
        <taxon>Cellulomonadaceae</taxon>
        <taxon>Actinotalea</taxon>
    </lineage>
</organism>
<name>A0ABT9D7H1_9CELL</name>
<keyword evidence="5" id="KW-1185">Reference proteome</keyword>
<protein>
    <submittedName>
        <fullName evidence="4">DUF1972 domain-containing protein</fullName>
    </submittedName>
</protein>
<evidence type="ECO:0000313" key="5">
    <source>
        <dbReference type="Proteomes" id="UP001232536"/>
    </source>
</evidence>
<comment type="caution">
    <text evidence="4">The sequence shown here is derived from an EMBL/GenBank/DDBJ whole genome shotgun (WGS) entry which is preliminary data.</text>
</comment>
<dbReference type="SUPFAM" id="SSF53756">
    <property type="entry name" value="UDP-Glycosyltransferase/glycogen phosphorylase"/>
    <property type="match status" value="1"/>
</dbReference>
<keyword evidence="1" id="KW-0328">Glycosyltransferase</keyword>
<proteinExistence type="predicted"/>
<reference evidence="4 5" key="1">
    <citation type="submission" date="2023-07" db="EMBL/GenBank/DDBJ databases">
        <title>Description of novel actinomycetes strains, isolated from tidal flat sediment.</title>
        <authorList>
            <person name="Lu C."/>
        </authorList>
    </citation>
    <scope>NUCLEOTIDE SEQUENCE [LARGE SCALE GENOMIC DNA]</scope>
    <source>
        <strain evidence="4 5">SYSU T00b441</strain>
    </source>
</reference>
<dbReference type="PANTHER" id="PTHR12526:SF636">
    <property type="entry name" value="BLL3647 PROTEIN"/>
    <property type="match status" value="1"/>
</dbReference>
<evidence type="ECO:0000256" key="2">
    <source>
        <dbReference type="ARBA" id="ARBA00022679"/>
    </source>
</evidence>
<dbReference type="Pfam" id="PF13579">
    <property type="entry name" value="Glyco_trans_4_4"/>
    <property type="match status" value="1"/>
</dbReference>
<keyword evidence="2" id="KW-0808">Transferase</keyword>
<dbReference type="EMBL" id="JAUQYP010000001">
    <property type="protein sequence ID" value="MDO8106805.1"/>
    <property type="molecule type" value="Genomic_DNA"/>
</dbReference>
<evidence type="ECO:0000256" key="1">
    <source>
        <dbReference type="ARBA" id="ARBA00022676"/>
    </source>
</evidence>
<gene>
    <name evidence="4" type="ORF">Q6348_06295</name>
</gene>